<evidence type="ECO:0000313" key="2">
    <source>
        <dbReference type="EMBL" id="KAL0379797.1"/>
    </source>
</evidence>
<gene>
    <name evidence="2" type="ORF">Sangu_0044000</name>
</gene>
<sequence>MIELWNDALNALRRSEPLIRAEGLLEEHHDIEEVMDRGVAIIETLKDCSLLEHVDRSAVKIHDVIRDVSVWISSSLEGDCKSLVRELPDALGECPTTSTLLLQRNKMLEEIPGKFLLAFKSLRILDLSECTSIKSLPALDRLTELRALLLDKCSNLETLPPVGGLAKLQVFVCSETRIITLPQACTLERTDTLLNRIKKLKRLELSIGLGIVPSNFLLAVVAIS</sequence>
<dbReference type="InterPro" id="IPR050905">
    <property type="entry name" value="Plant_NBS-LRR"/>
</dbReference>
<protein>
    <submittedName>
        <fullName evidence="2">Disease resistance protein SUMM2</fullName>
    </submittedName>
</protein>
<accession>A0AAW2RHU9</accession>
<keyword evidence="1" id="KW-0611">Plant defense</keyword>
<dbReference type="EMBL" id="JACGWK010000001">
    <property type="protein sequence ID" value="KAL0379797.1"/>
    <property type="molecule type" value="Genomic_DNA"/>
</dbReference>
<name>A0AAW2RHU9_9LAMI</name>
<evidence type="ECO:0000256" key="1">
    <source>
        <dbReference type="ARBA" id="ARBA00022821"/>
    </source>
</evidence>
<reference evidence="2" key="1">
    <citation type="submission" date="2020-06" db="EMBL/GenBank/DDBJ databases">
        <authorList>
            <person name="Li T."/>
            <person name="Hu X."/>
            <person name="Zhang T."/>
            <person name="Song X."/>
            <person name="Zhang H."/>
            <person name="Dai N."/>
            <person name="Sheng W."/>
            <person name="Hou X."/>
            <person name="Wei L."/>
        </authorList>
    </citation>
    <scope>NUCLEOTIDE SEQUENCE</scope>
    <source>
        <strain evidence="2">G01</strain>
        <tissue evidence="2">Leaf</tissue>
    </source>
</reference>
<dbReference type="Gene3D" id="3.80.10.10">
    <property type="entry name" value="Ribonuclease Inhibitor"/>
    <property type="match status" value="1"/>
</dbReference>
<reference evidence="2" key="2">
    <citation type="journal article" date="2024" name="Plant">
        <title>Genomic evolution and insights into agronomic trait innovations of Sesamum species.</title>
        <authorList>
            <person name="Miao H."/>
            <person name="Wang L."/>
            <person name="Qu L."/>
            <person name="Liu H."/>
            <person name="Sun Y."/>
            <person name="Le M."/>
            <person name="Wang Q."/>
            <person name="Wei S."/>
            <person name="Zheng Y."/>
            <person name="Lin W."/>
            <person name="Duan Y."/>
            <person name="Cao H."/>
            <person name="Xiong S."/>
            <person name="Wang X."/>
            <person name="Wei L."/>
            <person name="Li C."/>
            <person name="Ma Q."/>
            <person name="Ju M."/>
            <person name="Zhao R."/>
            <person name="Li G."/>
            <person name="Mu C."/>
            <person name="Tian Q."/>
            <person name="Mei H."/>
            <person name="Zhang T."/>
            <person name="Gao T."/>
            <person name="Zhang H."/>
        </authorList>
    </citation>
    <scope>NUCLEOTIDE SEQUENCE</scope>
    <source>
        <strain evidence="2">G01</strain>
    </source>
</reference>
<dbReference type="InterPro" id="IPR032675">
    <property type="entry name" value="LRR_dom_sf"/>
</dbReference>
<dbReference type="PANTHER" id="PTHR33463:SF202">
    <property type="entry name" value="NB-ARC DOMAIN-CONTAINING PROTEIN"/>
    <property type="match status" value="1"/>
</dbReference>
<dbReference type="SUPFAM" id="SSF52058">
    <property type="entry name" value="L domain-like"/>
    <property type="match status" value="1"/>
</dbReference>
<organism evidence="2">
    <name type="scientific">Sesamum angustifolium</name>
    <dbReference type="NCBI Taxonomy" id="2727405"/>
    <lineage>
        <taxon>Eukaryota</taxon>
        <taxon>Viridiplantae</taxon>
        <taxon>Streptophyta</taxon>
        <taxon>Embryophyta</taxon>
        <taxon>Tracheophyta</taxon>
        <taxon>Spermatophyta</taxon>
        <taxon>Magnoliopsida</taxon>
        <taxon>eudicotyledons</taxon>
        <taxon>Gunneridae</taxon>
        <taxon>Pentapetalae</taxon>
        <taxon>asterids</taxon>
        <taxon>lamiids</taxon>
        <taxon>Lamiales</taxon>
        <taxon>Pedaliaceae</taxon>
        <taxon>Sesamum</taxon>
    </lineage>
</organism>
<proteinExistence type="predicted"/>
<dbReference type="AlphaFoldDB" id="A0AAW2RHU9"/>
<dbReference type="PANTHER" id="PTHR33463">
    <property type="entry name" value="NB-ARC DOMAIN-CONTAINING PROTEIN-RELATED"/>
    <property type="match status" value="1"/>
</dbReference>
<comment type="caution">
    <text evidence="2">The sequence shown here is derived from an EMBL/GenBank/DDBJ whole genome shotgun (WGS) entry which is preliminary data.</text>
</comment>